<dbReference type="Proteomes" id="UP000271098">
    <property type="component" value="Unassembled WGS sequence"/>
</dbReference>
<sequence length="72" mass="8419">MEALAAMTPEQRRAVMECMNEMGEKNLFDDDDLVDDHSFWNLLTEKLPFNLEFLFGYVLTCCFDQVLQKIPP</sequence>
<evidence type="ECO:0000313" key="3">
    <source>
        <dbReference type="WBParaSite" id="GPUH_0002465301-mRNA-1"/>
    </source>
</evidence>
<organism evidence="3">
    <name type="scientific">Gongylonema pulchrum</name>
    <dbReference type="NCBI Taxonomy" id="637853"/>
    <lineage>
        <taxon>Eukaryota</taxon>
        <taxon>Metazoa</taxon>
        <taxon>Ecdysozoa</taxon>
        <taxon>Nematoda</taxon>
        <taxon>Chromadorea</taxon>
        <taxon>Rhabditida</taxon>
        <taxon>Spirurina</taxon>
        <taxon>Spiruromorpha</taxon>
        <taxon>Spiruroidea</taxon>
        <taxon>Gongylonematidae</taxon>
        <taxon>Gongylonema</taxon>
    </lineage>
</organism>
<proteinExistence type="predicted"/>
<reference evidence="1 2" key="2">
    <citation type="submission" date="2018-11" db="EMBL/GenBank/DDBJ databases">
        <authorList>
            <consortium name="Pathogen Informatics"/>
        </authorList>
    </citation>
    <scope>NUCLEOTIDE SEQUENCE [LARGE SCALE GENOMIC DNA]</scope>
</reference>
<accession>A0A183EUI2</accession>
<evidence type="ECO:0000313" key="1">
    <source>
        <dbReference type="EMBL" id="VDN43093.1"/>
    </source>
</evidence>
<evidence type="ECO:0000313" key="2">
    <source>
        <dbReference type="Proteomes" id="UP000271098"/>
    </source>
</evidence>
<keyword evidence="2" id="KW-1185">Reference proteome</keyword>
<dbReference type="EMBL" id="UYRT01101821">
    <property type="protein sequence ID" value="VDN43093.1"/>
    <property type="molecule type" value="Genomic_DNA"/>
</dbReference>
<gene>
    <name evidence="1" type="ORF">GPUH_LOCUS24622</name>
</gene>
<reference evidence="3" key="1">
    <citation type="submission" date="2016-06" db="UniProtKB">
        <authorList>
            <consortium name="WormBaseParasite"/>
        </authorList>
    </citation>
    <scope>IDENTIFICATION</scope>
</reference>
<name>A0A183EUI2_9BILA</name>
<protein>
    <submittedName>
        <fullName evidence="3">Rab3 GTPase-activating protein catalytic subunit</fullName>
    </submittedName>
</protein>
<dbReference type="AlphaFoldDB" id="A0A183EUI2"/>
<dbReference type="WBParaSite" id="GPUH_0002465301-mRNA-1">
    <property type="protein sequence ID" value="GPUH_0002465301-mRNA-1"/>
    <property type="gene ID" value="GPUH_0002465301"/>
</dbReference>